<evidence type="ECO:0000259" key="2">
    <source>
        <dbReference type="Pfam" id="PF19631"/>
    </source>
</evidence>
<dbReference type="OrthoDB" id="3696289at2"/>
<evidence type="ECO:0000313" key="3">
    <source>
        <dbReference type="EMBL" id="OXY90228.1"/>
    </source>
</evidence>
<gene>
    <name evidence="3" type="ORF">BEK98_35075</name>
</gene>
<keyword evidence="4" id="KW-1185">Reference proteome</keyword>
<feature type="domain" description="Trypsin-co-occurring" evidence="2">
    <location>
        <begin position="3"/>
        <end position="80"/>
    </location>
</feature>
<reference evidence="3 4" key="1">
    <citation type="submission" date="2016-07" db="EMBL/GenBank/DDBJ databases">
        <title>Draft genome of Streptomyces diastatochromogenes.</title>
        <authorList>
            <person name="Podduturi R."/>
            <person name="Lukassen M.B."/>
            <person name="Clausen N."/>
            <person name="Nielsen J.L."/>
            <person name="Jorgensen N.O."/>
        </authorList>
    </citation>
    <scope>NUCLEOTIDE SEQUENCE [LARGE SCALE GENOMIC DNA]</scope>
    <source>
        <strain evidence="3 4">DSM 40608</strain>
    </source>
</reference>
<sequence length="108" mass="11602">MEIGLADAVTAVREELTRAAAQGAGQDWQFSVGPVQMEFEVELRADARARGGFRVWAVTADAEAGVARAHTHRISFTLTPRRTDGTEARIGVDTSDPFGPGDVSETEE</sequence>
<name>A0A233S3J2_STRDA</name>
<dbReference type="Pfam" id="PF19631">
    <property type="entry name" value="Trypco2"/>
    <property type="match status" value="1"/>
</dbReference>
<feature type="region of interest" description="Disordered" evidence="1">
    <location>
        <begin position="80"/>
        <end position="108"/>
    </location>
</feature>
<dbReference type="EMBL" id="MCGQ01000038">
    <property type="protein sequence ID" value="OXY90228.1"/>
    <property type="molecule type" value="Genomic_DNA"/>
</dbReference>
<organism evidence="3 4">
    <name type="scientific">Streptomyces diastatochromogenes</name>
    <dbReference type="NCBI Taxonomy" id="42236"/>
    <lineage>
        <taxon>Bacteria</taxon>
        <taxon>Bacillati</taxon>
        <taxon>Actinomycetota</taxon>
        <taxon>Actinomycetes</taxon>
        <taxon>Kitasatosporales</taxon>
        <taxon>Streptomycetaceae</taxon>
        <taxon>Streptomyces</taxon>
    </lineage>
</organism>
<comment type="caution">
    <text evidence="3">The sequence shown here is derived from an EMBL/GenBank/DDBJ whole genome shotgun (WGS) entry which is preliminary data.</text>
</comment>
<evidence type="ECO:0000313" key="4">
    <source>
        <dbReference type="Proteomes" id="UP000215483"/>
    </source>
</evidence>
<evidence type="ECO:0000256" key="1">
    <source>
        <dbReference type="SAM" id="MobiDB-lite"/>
    </source>
</evidence>
<accession>A0A233S3J2</accession>
<dbReference type="Proteomes" id="UP000215483">
    <property type="component" value="Unassembled WGS sequence"/>
</dbReference>
<dbReference type="InterPro" id="IPR045608">
    <property type="entry name" value="Trypco2"/>
</dbReference>
<protein>
    <recommendedName>
        <fullName evidence="2">Trypsin-co-occurring domain-containing protein</fullName>
    </recommendedName>
</protein>
<dbReference type="AlphaFoldDB" id="A0A233S3J2"/>
<proteinExistence type="predicted"/>